<feature type="region of interest" description="Disordered" evidence="3">
    <location>
        <begin position="422"/>
        <end position="485"/>
    </location>
</feature>
<evidence type="ECO:0000313" key="6">
    <source>
        <dbReference type="Proteomes" id="UP001196413"/>
    </source>
</evidence>
<evidence type="ECO:0000256" key="2">
    <source>
        <dbReference type="SAM" id="Coils"/>
    </source>
</evidence>
<keyword evidence="1 2" id="KW-0175">Coiled coil</keyword>
<dbReference type="PANTHER" id="PTHR23166">
    <property type="entry name" value="FILAMIN/GPBP-INTERACTING PROTEIN"/>
    <property type="match status" value="1"/>
</dbReference>
<feature type="compositionally biased region" description="Low complexity" evidence="3">
    <location>
        <begin position="327"/>
        <end position="347"/>
    </location>
</feature>
<dbReference type="PANTHER" id="PTHR23166:SF5">
    <property type="entry name" value="CTTNBP2 N-TERMINAL-LIKE PROTEIN"/>
    <property type="match status" value="1"/>
</dbReference>
<evidence type="ECO:0000313" key="5">
    <source>
        <dbReference type="EMBL" id="KAJ1352293.1"/>
    </source>
</evidence>
<reference evidence="5" key="1">
    <citation type="submission" date="2021-06" db="EMBL/GenBank/DDBJ databases">
        <title>Parelaphostrongylus tenuis whole genome reference sequence.</title>
        <authorList>
            <person name="Garwood T.J."/>
            <person name="Larsen P.A."/>
            <person name="Fountain-Jones N.M."/>
            <person name="Garbe J.R."/>
            <person name="Macchietto M.G."/>
            <person name="Kania S.A."/>
            <person name="Gerhold R.W."/>
            <person name="Richards J.E."/>
            <person name="Wolf T.M."/>
        </authorList>
    </citation>
    <scope>NUCLEOTIDE SEQUENCE</scope>
    <source>
        <strain evidence="5">MNPRO001-30</strain>
        <tissue evidence="5">Meninges</tissue>
    </source>
</reference>
<evidence type="ECO:0000259" key="4">
    <source>
        <dbReference type="Pfam" id="PF09727"/>
    </source>
</evidence>
<dbReference type="InterPro" id="IPR050719">
    <property type="entry name" value="Cortactin-Actin_Reg"/>
</dbReference>
<dbReference type="Proteomes" id="UP001196413">
    <property type="component" value="Unassembled WGS sequence"/>
</dbReference>
<accession>A0AAD5M9X9</accession>
<protein>
    <recommendedName>
        <fullName evidence="4">Cortactin-binding protein-2 N-terminal domain-containing protein</fullName>
    </recommendedName>
</protein>
<proteinExistence type="predicted"/>
<sequence>MNLGFNFGDDYNHATSKNLLIEPRRDADDSPQDPDDFTRDELLKLLSYLEGELQARDEVLTRLRNERTKFLLYDAKYGKLCGNDPMCALRRDSSITEEELDEQEIGQLYGSQLVQLEKLIAVQRRSHLRAKSLLAAAEKRHLRALKELELEKERKSRYAAQGDDVLALLEKEREKLTQQLEIQINDVAESKAETERVERKLEMERERHKAMVLFLINERKQMLVKMHELRVKSESYIAMTSGDQALLEELKKELAFMREERDSLKSMNKSLKAENLSLKEVVKGQEADLLLLRKNLMSATKLGFDNQGAIPQLGEERSLVVANRMATSTGSPGSSSTGPLMSSGTLSPRARLATSSSFPTEKSRLPRAPSSPARGLTSPRLPSSPIKKTPAMGLGTARRIPPPPRYAEPELQELEAAIESMTSNVAPASSTKRSSSLTRTNDSEARKIDPPPVYRTELPSRVPPQPQMGAVGRLVPPLRPDNSYRKTVTTVKRNGFSALTKAFGK</sequence>
<feature type="region of interest" description="Disordered" evidence="3">
    <location>
        <begin position="326"/>
        <end position="406"/>
    </location>
</feature>
<dbReference type="EMBL" id="JAHQIW010001340">
    <property type="protein sequence ID" value="KAJ1352293.1"/>
    <property type="molecule type" value="Genomic_DNA"/>
</dbReference>
<evidence type="ECO:0000256" key="1">
    <source>
        <dbReference type="ARBA" id="ARBA00023054"/>
    </source>
</evidence>
<feature type="coiled-coil region" evidence="2">
    <location>
        <begin position="247"/>
        <end position="274"/>
    </location>
</feature>
<feature type="compositionally biased region" description="Low complexity" evidence="3">
    <location>
        <begin position="429"/>
        <end position="440"/>
    </location>
</feature>
<keyword evidence="6" id="KW-1185">Reference proteome</keyword>
<name>A0AAD5M9X9_PARTN</name>
<evidence type="ECO:0000256" key="3">
    <source>
        <dbReference type="SAM" id="MobiDB-lite"/>
    </source>
</evidence>
<dbReference type="InterPro" id="IPR019131">
    <property type="entry name" value="Cortactin-binding_p2_N"/>
</dbReference>
<organism evidence="5 6">
    <name type="scientific">Parelaphostrongylus tenuis</name>
    <name type="common">Meningeal worm</name>
    <dbReference type="NCBI Taxonomy" id="148309"/>
    <lineage>
        <taxon>Eukaryota</taxon>
        <taxon>Metazoa</taxon>
        <taxon>Ecdysozoa</taxon>
        <taxon>Nematoda</taxon>
        <taxon>Chromadorea</taxon>
        <taxon>Rhabditida</taxon>
        <taxon>Rhabditina</taxon>
        <taxon>Rhabditomorpha</taxon>
        <taxon>Strongyloidea</taxon>
        <taxon>Metastrongylidae</taxon>
        <taxon>Parelaphostrongylus</taxon>
    </lineage>
</organism>
<dbReference type="Pfam" id="PF09727">
    <property type="entry name" value="CortBP2"/>
    <property type="match status" value="1"/>
</dbReference>
<dbReference type="AlphaFoldDB" id="A0AAD5M9X9"/>
<gene>
    <name evidence="5" type="ORF">KIN20_008594</name>
</gene>
<comment type="caution">
    <text evidence="5">The sequence shown here is derived from an EMBL/GenBank/DDBJ whole genome shotgun (WGS) entry which is preliminary data.</text>
</comment>
<feature type="coiled-coil region" evidence="2">
    <location>
        <begin position="134"/>
        <end position="207"/>
    </location>
</feature>
<feature type="domain" description="Cortactin-binding protein-2 N-terminal" evidence="4">
    <location>
        <begin position="37"/>
        <end position="221"/>
    </location>
</feature>